<dbReference type="PANTHER" id="PTHR34822">
    <property type="entry name" value="GRPB DOMAIN PROTEIN (AFU_ORTHOLOGUE AFUA_1G01530)"/>
    <property type="match status" value="1"/>
</dbReference>
<dbReference type="Gene3D" id="3.30.460.10">
    <property type="entry name" value="Beta Polymerase, domain 2"/>
    <property type="match status" value="1"/>
</dbReference>
<evidence type="ECO:0000313" key="2">
    <source>
        <dbReference type="Proteomes" id="UP000186015"/>
    </source>
</evidence>
<name>A0A1H7FHQ8_RUMAL</name>
<dbReference type="SUPFAM" id="SSF81301">
    <property type="entry name" value="Nucleotidyltransferase"/>
    <property type="match status" value="1"/>
</dbReference>
<dbReference type="Proteomes" id="UP000186015">
    <property type="component" value="Unassembled WGS sequence"/>
</dbReference>
<dbReference type="GO" id="GO:0016740">
    <property type="term" value="F:transferase activity"/>
    <property type="evidence" value="ECO:0007669"/>
    <property type="project" value="UniProtKB-KW"/>
</dbReference>
<dbReference type="PANTHER" id="PTHR34822:SF1">
    <property type="entry name" value="GRPB FAMILY PROTEIN"/>
    <property type="match status" value="1"/>
</dbReference>
<protein>
    <submittedName>
        <fullName evidence="1">GrpB domain, predicted nucleotidyltransferase, UPF0157 family</fullName>
    </submittedName>
</protein>
<dbReference type="AlphaFoldDB" id="A0A1H7FHQ8"/>
<proteinExistence type="predicted"/>
<gene>
    <name evidence="1" type="ORF">SAMN05216469_101206</name>
</gene>
<evidence type="ECO:0000313" key="1">
    <source>
        <dbReference type="EMBL" id="SEK23660.1"/>
    </source>
</evidence>
<dbReference type="InterPro" id="IPR043519">
    <property type="entry name" value="NT_sf"/>
</dbReference>
<dbReference type="Pfam" id="PF04229">
    <property type="entry name" value="GrpB"/>
    <property type="match status" value="1"/>
</dbReference>
<dbReference type="EMBL" id="FOAT01000001">
    <property type="protein sequence ID" value="SEK23660.1"/>
    <property type="molecule type" value="Genomic_DNA"/>
</dbReference>
<accession>A0A1H7FHQ8</accession>
<dbReference type="InterPro" id="IPR007344">
    <property type="entry name" value="GrpB/CoaE"/>
</dbReference>
<sequence length="169" mass="18975">MGKAVIVEHYNEAWKADFQAIRDELADALGSLALRIEHVGSTSVKGLSAKPVIDIDVVIGNESQLGDVIEALGKAGYNHEGDLGIKGREAFKYDGKEHLRKHHLYVCAEDSAELKRHITFRDYLRSHPEAVREYSRIKEEGASLFPDDMGKYIEYKSPFIEKIYGELGL</sequence>
<organism evidence="1 2">
    <name type="scientific">Ruminococcus albus</name>
    <dbReference type="NCBI Taxonomy" id="1264"/>
    <lineage>
        <taxon>Bacteria</taxon>
        <taxon>Bacillati</taxon>
        <taxon>Bacillota</taxon>
        <taxon>Clostridia</taxon>
        <taxon>Eubacteriales</taxon>
        <taxon>Oscillospiraceae</taxon>
        <taxon>Ruminococcus</taxon>
    </lineage>
</organism>
<keyword evidence="1" id="KW-0808">Transferase</keyword>
<reference evidence="1 2" key="1">
    <citation type="submission" date="2016-10" db="EMBL/GenBank/DDBJ databases">
        <authorList>
            <person name="de Groot N.N."/>
        </authorList>
    </citation>
    <scope>NUCLEOTIDE SEQUENCE [LARGE SCALE GENOMIC DNA]</scope>
    <source>
        <strain evidence="1 2">KH2T6</strain>
    </source>
</reference>